<accession>A0A3S4DH44</accession>
<dbReference type="SUPFAM" id="SSF48208">
    <property type="entry name" value="Six-hairpin glycosidases"/>
    <property type="match status" value="1"/>
</dbReference>
<evidence type="ECO:0000313" key="2">
    <source>
        <dbReference type="Proteomes" id="UP000289200"/>
    </source>
</evidence>
<organism evidence="1 2">
    <name type="scientific">Rhodoplanes serenus</name>
    <dbReference type="NCBI Taxonomy" id="200615"/>
    <lineage>
        <taxon>Bacteria</taxon>
        <taxon>Pseudomonadati</taxon>
        <taxon>Pseudomonadota</taxon>
        <taxon>Alphaproteobacteria</taxon>
        <taxon>Hyphomicrobiales</taxon>
        <taxon>Nitrobacteraceae</taxon>
        <taxon>Rhodoplanes</taxon>
    </lineage>
</organism>
<dbReference type="RefSeq" id="WP_129610286.1">
    <property type="nucleotide sequence ID" value="NZ_UWOC01000165.1"/>
</dbReference>
<proteinExistence type="predicted"/>
<dbReference type="InterPro" id="IPR012341">
    <property type="entry name" value="6hp_glycosidase-like_sf"/>
</dbReference>
<reference evidence="2" key="1">
    <citation type="submission" date="2018-10" db="EMBL/GenBank/DDBJ databases">
        <authorList>
            <person name="Peiro R."/>
            <person name="Begona"/>
            <person name="Cbmso G."/>
            <person name="Lopez M."/>
            <person name="Gonzalez S."/>
            <person name="Sacristan E."/>
            <person name="Castillo E."/>
        </authorList>
    </citation>
    <scope>NUCLEOTIDE SEQUENCE [LARGE SCALE GENOMIC DNA]</scope>
</reference>
<protein>
    <submittedName>
        <fullName evidence="1">Cellobiose 2-epimerase</fullName>
    </submittedName>
</protein>
<dbReference type="EMBL" id="UWOC01000165">
    <property type="protein sequence ID" value="VCU10267.1"/>
    <property type="molecule type" value="Genomic_DNA"/>
</dbReference>
<evidence type="ECO:0000313" key="1">
    <source>
        <dbReference type="EMBL" id="VCU10267.1"/>
    </source>
</evidence>
<comment type="caution">
    <text evidence="1">The sequence shown here is derived from an EMBL/GenBank/DDBJ whole genome shotgun (WGS) entry which is preliminary data.</text>
</comment>
<dbReference type="Gene3D" id="1.50.10.10">
    <property type="match status" value="1"/>
</dbReference>
<gene>
    <name evidence="1" type="ORF">RHODGE_RHODGE_03455</name>
</gene>
<name>A0A3S4DH44_9BRAD</name>
<dbReference type="AlphaFoldDB" id="A0A3S4DH44"/>
<sequence length="683" mass="77350">MRHNFTQTMTLAGSVQDVDATASTFSLKARTGDVFRVLVGETTTYQVLTNLDQIGRDRVPEPTASSGDDIPRALTKYIVSGRPLFVAGLYQLDGERERFEARTIYLLHSDPGRYLFEETHWWLAQVTQMADRILDHLFDQRRSYTIDDFAKFYRTNLNILGQPVDDDVQESAVLSRLLYDLSTAFLITGAERYFLAANAAMKYLREAFRSVSHDGEYCFWAYGRRRHEEGEKGESLFFASQGPDDIGTIPLYEQIYSIAGLTQYYRITLDTEVLEDIRRTINAFQAFWWDPPAAREKGFAGTGGYYSHLDPVTMRPDTPALGDNFRRKNWNSIGDHIPAYLINLILTLEPLPQGTGRGYFDALLHTCIGILEETTSLIVEKFPDPKSSYVNERFHDDWTPDHTYRWQQNRAVVGHNLKIAWNLTRCANYFHMRAARRRAMGKATEAAGDDDRAARCLGVARQLADRMATVGLDVIRGGIFDCVEREPSGGMPIQFAWGATKDFWQQEQGILAYLVLHGATPSDPQYLGLARECEAFWNLFFLDRERQGYYFRTTENGLPIIDGQYGMKSSHAIGYHAFELAYLAHVYTRAFVDAGREADNGFCLFFRLRKSSIQTSINVLPDFMPPGRLSIERIVANGIDVTADKRPANPDDFQIHLDGLDGERTDGTISLVVQFSAIAPTGA</sequence>
<dbReference type="Proteomes" id="UP000289200">
    <property type="component" value="Unassembled WGS sequence"/>
</dbReference>
<dbReference type="InterPro" id="IPR008928">
    <property type="entry name" value="6-hairpin_glycosidase_sf"/>
</dbReference>
<dbReference type="GO" id="GO:0005975">
    <property type="term" value="P:carbohydrate metabolic process"/>
    <property type="evidence" value="ECO:0007669"/>
    <property type="project" value="InterPro"/>
</dbReference>
<keyword evidence="2" id="KW-1185">Reference proteome</keyword>
<dbReference type="OrthoDB" id="5141876at2"/>